<dbReference type="InterPro" id="IPR036259">
    <property type="entry name" value="MFS_trans_sf"/>
</dbReference>
<feature type="transmembrane region" description="Helical" evidence="8">
    <location>
        <begin position="12"/>
        <end position="33"/>
    </location>
</feature>
<reference evidence="10" key="1">
    <citation type="journal article" date="2015" name="PLoS Genet.">
        <title>Genome Sequence and Transcriptome Analyses of Chrysochromulina tobin: Metabolic Tools for Enhanced Algal Fitness in the Prominent Order Prymnesiales (Haptophyceae).</title>
        <authorList>
            <person name="Hovde B.T."/>
            <person name="Deodato C.R."/>
            <person name="Hunsperger H.M."/>
            <person name="Ryken S.A."/>
            <person name="Yost W."/>
            <person name="Jha R.K."/>
            <person name="Patterson J."/>
            <person name="Monnat R.J. Jr."/>
            <person name="Barlow S.B."/>
            <person name="Starkenburg S.R."/>
            <person name="Cattolico R.A."/>
        </authorList>
    </citation>
    <scope>NUCLEOTIDE SEQUENCE</scope>
    <source>
        <strain evidence="10">CCMP291</strain>
    </source>
</reference>
<dbReference type="InterPro" id="IPR004667">
    <property type="entry name" value="ADP_ATP_car_bac_type"/>
</dbReference>
<dbReference type="GO" id="GO:0005524">
    <property type="term" value="F:ATP binding"/>
    <property type="evidence" value="ECO:0007669"/>
    <property type="project" value="UniProtKB-KW"/>
</dbReference>
<keyword evidence="3 8" id="KW-0812">Transmembrane</keyword>
<feature type="transmembrane region" description="Helical" evidence="8">
    <location>
        <begin position="40"/>
        <end position="60"/>
    </location>
</feature>
<keyword evidence="6 8" id="KW-1133">Transmembrane helix</keyword>
<dbReference type="SUPFAM" id="SSF103473">
    <property type="entry name" value="MFS general substrate transporter"/>
    <property type="match status" value="1"/>
</dbReference>
<proteinExistence type="inferred from homology"/>
<keyword evidence="10" id="KW-1185">Reference proteome</keyword>
<feature type="transmembrane region" description="Helical" evidence="8">
    <location>
        <begin position="332"/>
        <end position="350"/>
    </location>
</feature>
<keyword evidence="2 8" id="KW-0813">Transport</keyword>
<comment type="similarity">
    <text evidence="8">Belongs to the ADP/ATP translocase tlc family.</text>
</comment>
<evidence type="ECO:0000256" key="6">
    <source>
        <dbReference type="ARBA" id="ARBA00022989"/>
    </source>
</evidence>
<evidence type="ECO:0000256" key="8">
    <source>
        <dbReference type="RuleBase" id="RU363121"/>
    </source>
</evidence>
<evidence type="ECO:0000256" key="1">
    <source>
        <dbReference type="ARBA" id="ARBA00004141"/>
    </source>
</evidence>
<dbReference type="AlphaFoldDB" id="A0A0M0JL20"/>
<evidence type="ECO:0000256" key="2">
    <source>
        <dbReference type="ARBA" id="ARBA00022448"/>
    </source>
</evidence>
<comment type="subcellular location">
    <subcellularLocation>
        <location evidence="1 8">Membrane</location>
        <topology evidence="1 8">Multi-pass membrane protein</topology>
    </subcellularLocation>
</comment>
<accession>A0A0M0JL20</accession>
<evidence type="ECO:0000256" key="5">
    <source>
        <dbReference type="ARBA" id="ARBA00022840"/>
    </source>
</evidence>
<protein>
    <recommendedName>
        <fullName evidence="8">ADP,ATP carrier protein</fullName>
    </recommendedName>
</protein>
<keyword evidence="7 8" id="KW-0472">Membrane</keyword>
<comment type="caution">
    <text evidence="9">The sequence shown here is derived from an EMBL/GenBank/DDBJ whole genome shotgun (WGS) entry which is preliminary data.</text>
</comment>
<evidence type="ECO:0000313" key="10">
    <source>
        <dbReference type="Proteomes" id="UP000037460"/>
    </source>
</evidence>
<dbReference type="EMBL" id="JWZX01002735">
    <property type="protein sequence ID" value="KOO27291.1"/>
    <property type="molecule type" value="Genomic_DNA"/>
</dbReference>
<evidence type="ECO:0000256" key="4">
    <source>
        <dbReference type="ARBA" id="ARBA00022741"/>
    </source>
</evidence>
<organism evidence="9 10">
    <name type="scientific">Chrysochromulina tobinii</name>
    <dbReference type="NCBI Taxonomy" id="1460289"/>
    <lineage>
        <taxon>Eukaryota</taxon>
        <taxon>Haptista</taxon>
        <taxon>Haptophyta</taxon>
        <taxon>Prymnesiophyceae</taxon>
        <taxon>Prymnesiales</taxon>
        <taxon>Chrysochromulinaceae</taxon>
        <taxon>Chrysochromulina</taxon>
    </lineage>
</organism>
<keyword evidence="5 8" id="KW-0067">ATP-binding</keyword>
<dbReference type="GO" id="GO:0016020">
    <property type="term" value="C:membrane"/>
    <property type="evidence" value="ECO:0007669"/>
    <property type="project" value="UniProtKB-SubCell"/>
</dbReference>
<evidence type="ECO:0000313" key="9">
    <source>
        <dbReference type="EMBL" id="KOO27291.1"/>
    </source>
</evidence>
<gene>
    <name evidence="9" type="ORF">Ctob_002341</name>
</gene>
<dbReference type="Proteomes" id="UP000037460">
    <property type="component" value="Unassembled WGS sequence"/>
</dbReference>
<sequence>MLLTGLSADALPYVMVLVGVFILFIMPITAYLVSISDSGTVLTGMTVSMCGVLSGFFFMFNTGIADMYPKIVYPMFFVVEEVVDSVLMVLFWQIGMLCFTKDEAKRLIGIVNMGAALANLANGVTVAVLIHFFSASAILPAQMVLLIVQLIPNFICRRWIPKNKEEPKKADGSPADVVEKGCCDADAWYMNPFTQLIGVWQFATVLTFSCIEFQYNSTLAHFLDANGIAQVTANLASVASVGQTIVNLMITPFLLQVAGVWAALLVTPTAYVLGEFGIMQEQTVRMVFICRSMDFIFRYTVSDNTKQILYKSVPPKQLIDARAFTDGSVKKLAPMLLGGILIGVQGYTGLGAYQLVFPLAVFAMAASAGLVPIVLFLAKMADEQPNTEMM</sequence>
<dbReference type="GO" id="GO:0005471">
    <property type="term" value="F:ATP:ADP antiporter activity"/>
    <property type="evidence" value="ECO:0007669"/>
    <property type="project" value="InterPro"/>
</dbReference>
<feature type="transmembrane region" description="Helical" evidence="8">
    <location>
        <begin position="72"/>
        <end position="95"/>
    </location>
</feature>
<dbReference type="Pfam" id="PF03219">
    <property type="entry name" value="TLC"/>
    <property type="match status" value="1"/>
</dbReference>
<name>A0A0M0JL20_9EUKA</name>
<feature type="transmembrane region" description="Helical" evidence="8">
    <location>
        <begin position="107"/>
        <end position="133"/>
    </location>
</feature>
<keyword evidence="4 8" id="KW-0547">Nucleotide-binding</keyword>
<feature type="transmembrane region" description="Helical" evidence="8">
    <location>
        <begin position="356"/>
        <end position="378"/>
    </location>
</feature>
<evidence type="ECO:0000256" key="7">
    <source>
        <dbReference type="ARBA" id="ARBA00023136"/>
    </source>
</evidence>
<feature type="transmembrane region" description="Helical" evidence="8">
    <location>
        <begin position="139"/>
        <end position="160"/>
    </location>
</feature>
<evidence type="ECO:0000256" key="3">
    <source>
        <dbReference type="ARBA" id="ARBA00022692"/>
    </source>
</evidence>